<dbReference type="EC" id="2.3.1.31" evidence="2"/>
<keyword evidence="6" id="KW-1185">Reference proteome</keyword>
<feature type="binding site" evidence="2">
    <location>
        <position position="353"/>
    </location>
    <ligand>
        <name>substrate</name>
    </ligand>
</feature>
<dbReference type="PIRSF" id="PIRSF000443">
    <property type="entry name" value="Homoser_Ac_trans"/>
    <property type="match status" value="1"/>
</dbReference>
<comment type="similarity">
    <text evidence="2">Belongs to the AB hydrolase superfamily. MetX family.</text>
</comment>
<keyword evidence="2" id="KW-0963">Cytoplasm</keyword>
<comment type="subunit">
    <text evidence="2">Homodimer.</text>
</comment>
<dbReference type="eggNOG" id="COG2021">
    <property type="taxonomic scope" value="Bacteria"/>
</dbReference>
<dbReference type="KEGG" id="mro:MROS_1526"/>
<dbReference type="PANTHER" id="PTHR32268:SF11">
    <property type="entry name" value="HOMOSERINE O-ACETYLTRANSFERASE"/>
    <property type="match status" value="1"/>
</dbReference>
<evidence type="ECO:0000256" key="2">
    <source>
        <dbReference type="HAMAP-Rule" id="MF_00296"/>
    </source>
</evidence>
<dbReference type="NCBIfam" id="TIGR01392">
    <property type="entry name" value="homoserO_Ac_trn"/>
    <property type="match status" value="1"/>
</dbReference>
<dbReference type="GO" id="GO:0005737">
    <property type="term" value="C:cytoplasm"/>
    <property type="evidence" value="ECO:0007669"/>
    <property type="project" value="UniProtKB-SubCell"/>
</dbReference>
<dbReference type="GO" id="GO:0009092">
    <property type="term" value="P:homoserine metabolic process"/>
    <property type="evidence" value="ECO:0007669"/>
    <property type="project" value="TreeGrafter"/>
</dbReference>
<dbReference type="STRING" id="1191523.MROS_1526"/>
<dbReference type="PATRIC" id="fig|1191523.3.peg.1618"/>
<keyword evidence="2" id="KW-0012">Acyltransferase</keyword>
<accession>I7A0H9</accession>
<dbReference type="InterPro" id="IPR029058">
    <property type="entry name" value="AB_hydrolase_fold"/>
</dbReference>
<keyword evidence="2" id="KW-0486">Methionine biosynthesis</keyword>
<feature type="binding site" evidence="2">
    <location>
        <position position="234"/>
    </location>
    <ligand>
        <name>substrate</name>
    </ligand>
</feature>
<feature type="active site" evidence="2 3">
    <location>
        <position position="352"/>
    </location>
</feature>
<dbReference type="InterPro" id="IPR008220">
    <property type="entry name" value="HAT_MetX-like"/>
</dbReference>
<dbReference type="InterPro" id="IPR000073">
    <property type="entry name" value="AB_hydrolase_1"/>
</dbReference>
<reference evidence="5 6" key="1">
    <citation type="journal article" date="2013" name="PLoS ONE">
        <title>Genomic analysis of Melioribacter roseus, facultatively anaerobic organotrophic bacterium representing a novel deep lineage within Bacteriodetes/Chlorobi group.</title>
        <authorList>
            <person name="Kadnikov V.V."/>
            <person name="Mardanov A.V."/>
            <person name="Podosokorskaya O.A."/>
            <person name="Gavrilov S.N."/>
            <person name="Kublanov I.V."/>
            <person name="Beletsky A.V."/>
            <person name="Bonch-Osmolovskaya E.A."/>
            <person name="Ravin N.V."/>
        </authorList>
    </citation>
    <scope>NUCLEOTIDE SEQUENCE [LARGE SCALE GENOMIC DNA]</scope>
    <source>
        <strain evidence="6">JCM 17771 / P3M-2</strain>
    </source>
</reference>
<keyword evidence="2" id="KW-0028">Amino-acid biosynthesis</keyword>
<evidence type="ECO:0000256" key="1">
    <source>
        <dbReference type="ARBA" id="ARBA00022679"/>
    </source>
</evidence>
<comment type="catalytic activity">
    <reaction evidence="2">
        <text>L-homoserine + acetyl-CoA = O-acetyl-L-homoserine + CoA</text>
        <dbReference type="Rhea" id="RHEA:13701"/>
        <dbReference type="ChEBI" id="CHEBI:57287"/>
        <dbReference type="ChEBI" id="CHEBI:57288"/>
        <dbReference type="ChEBI" id="CHEBI:57476"/>
        <dbReference type="ChEBI" id="CHEBI:57716"/>
        <dbReference type="EC" id="2.3.1.31"/>
    </reaction>
</comment>
<name>I7A0H9_MELRP</name>
<dbReference type="AlphaFoldDB" id="I7A0H9"/>
<comment type="pathway">
    <text evidence="2">Amino-acid biosynthesis; L-methionine biosynthesis via de novo pathway; O-acetyl-L-homoserine from L-homoserine: step 1/1.</text>
</comment>
<evidence type="ECO:0000313" key="5">
    <source>
        <dbReference type="EMBL" id="AFN74763.1"/>
    </source>
</evidence>
<comment type="caution">
    <text evidence="2">Lacks conserved residue(s) required for the propagation of feature annotation.</text>
</comment>
<gene>
    <name evidence="2" type="primary">metXA</name>
    <name evidence="5" type="ordered locus">MROS_1526</name>
</gene>
<dbReference type="GO" id="GO:0009086">
    <property type="term" value="P:methionine biosynthetic process"/>
    <property type="evidence" value="ECO:0007669"/>
    <property type="project" value="UniProtKB-UniRule"/>
</dbReference>
<dbReference type="EMBL" id="CP003557">
    <property type="protein sequence ID" value="AFN74763.1"/>
    <property type="molecule type" value="Genomic_DNA"/>
</dbReference>
<dbReference type="GO" id="GO:0004414">
    <property type="term" value="F:homoserine O-acetyltransferase activity"/>
    <property type="evidence" value="ECO:0007669"/>
    <property type="project" value="UniProtKB-UniRule"/>
</dbReference>
<evidence type="ECO:0000313" key="6">
    <source>
        <dbReference type="Proteomes" id="UP000009011"/>
    </source>
</evidence>
<proteinExistence type="inferred from homology"/>
<dbReference type="Proteomes" id="UP000009011">
    <property type="component" value="Chromosome"/>
</dbReference>
<feature type="active site" description="Nucleophile" evidence="2 3">
    <location>
        <position position="167"/>
    </location>
</feature>
<protein>
    <recommendedName>
        <fullName evidence="2">Homoserine O-acetyltransferase</fullName>
        <shortName evidence="2">HAT</shortName>
        <ecNumber evidence="2">2.3.1.31</ecNumber>
    </recommendedName>
    <alternativeName>
        <fullName evidence="2">Homoserine transacetylase</fullName>
        <shortName evidence="2">HTA</shortName>
    </alternativeName>
</protein>
<dbReference type="NCBIfam" id="NF001209">
    <property type="entry name" value="PRK00175.1"/>
    <property type="match status" value="1"/>
</dbReference>
<sequence length="374" mass="41507">MTAKTKYIKLYVDEPLKLQSGAQLKNINVAYQTYGSLNKSGDNAIWIYHALTGNSHAAGIITDEEVENSKSYEFLFKYNKMFLSKAGWWDPLIGPGKLFDTNKYFVVCSNFLGSCYGTTGPADINPETNKKYGLNFPKVTVRDMVKVQKRLADYLGIKKIKVATGGSLGGMQTLELPLMYPGFADSIVPIATSAGHSAWAIALNEVARNSITIDPSWNNGNYKEQPYAGLSNARKIAMISYRSMISFEKKFGRKKVDSTGDKFQIQSYLDYQGEKLVKRFDANAYLYITWAMDSHDVGEGRGGIEKALASIDIPALCIGINTDALYPAEEQKQIAGMLPNSEYAEISSIHGHDSFLIEFEQLEKIIGGFLSKHI</sequence>
<dbReference type="Pfam" id="PF00561">
    <property type="entry name" value="Abhydrolase_1"/>
    <property type="match status" value="1"/>
</dbReference>
<dbReference type="UniPathway" id="UPA00051">
    <property type="reaction ID" value="UER00074"/>
</dbReference>
<organism evidence="5 6">
    <name type="scientific">Melioribacter roseus (strain DSM 23840 / JCM 17771 / VKM B-2668 / P3M-2)</name>
    <dbReference type="NCBI Taxonomy" id="1191523"/>
    <lineage>
        <taxon>Bacteria</taxon>
        <taxon>Pseudomonadati</taxon>
        <taxon>Ignavibacteriota</taxon>
        <taxon>Ignavibacteria</taxon>
        <taxon>Ignavibacteriales</taxon>
        <taxon>Melioribacteraceae</taxon>
        <taxon>Melioribacter</taxon>
    </lineage>
</organism>
<evidence type="ECO:0000256" key="3">
    <source>
        <dbReference type="PIRSR" id="PIRSR000443-1"/>
    </source>
</evidence>
<comment type="function">
    <text evidence="2">Transfers an acetyl group from acetyl-CoA to L-homoserine, forming acetyl-L-homoserine.</text>
</comment>
<feature type="domain" description="AB hydrolase-1" evidence="4">
    <location>
        <begin position="87"/>
        <end position="345"/>
    </location>
</feature>
<evidence type="ECO:0000259" key="4">
    <source>
        <dbReference type="Pfam" id="PF00561"/>
    </source>
</evidence>
<dbReference type="HAMAP" id="MF_00296">
    <property type="entry name" value="MetX_acyltransf"/>
    <property type="match status" value="1"/>
</dbReference>
<dbReference type="PANTHER" id="PTHR32268">
    <property type="entry name" value="HOMOSERINE O-ACETYLTRANSFERASE"/>
    <property type="match status" value="1"/>
</dbReference>
<feature type="active site" evidence="2 3">
    <location>
        <position position="323"/>
    </location>
</feature>
<dbReference type="Gene3D" id="3.40.50.1820">
    <property type="entry name" value="alpha/beta hydrolase"/>
    <property type="match status" value="1"/>
</dbReference>
<dbReference type="HOGENOM" id="CLU_028760_1_2_10"/>
<dbReference type="RefSeq" id="WP_014856197.1">
    <property type="nucleotide sequence ID" value="NC_018178.1"/>
</dbReference>
<dbReference type="SUPFAM" id="SSF53474">
    <property type="entry name" value="alpha/beta-Hydrolases"/>
    <property type="match status" value="1"/>
</dbReference>
<comment type="subcellular location">
    <subcellularLocation>
        <location evidence="2">Cytoplasm</location>
    </subcellularLocation>
</comment>
<keyword evidence="1 2" id="KW-0808">Transferase</keyword>
<dbReference type="OrthoDB" id="9800754at2"/>